<keyword evidence="3" id="KW-1185">Reference proteome</keyword>
<dbReference type="EMBL" id="JAVDPF010000010">
    <property type="protein sequence ID" value="KAL1879619.1"/>
    <property type="molecule type" value="Genomic_DNA"/>
</dbReference>
<accession>A0ABR3XVP4</accession>
<evidence type="ECO:0000313" key="2">
    <source>
        <dbReference type="EMBL" id="KAL1879619.1"/>
    </source>
</evidence>
<dbReference type="Proteomes" id="UP001583193">
    <property type="component" value="Unassembled WGS sequence"/>
</dbReference>
<sequence length="97" mass="9993">MFQDIGITTEPSLLSATLEEPVVVAPLELSPKVAEDDVGSDPPSVVVKGVEDGVNESVNDQEDVELPTAVGNAPDDGADPEEPVPLGHVEYSGSLGL</sequence>
<feature type="region of interest" description="Disordered" evidence="1">
    <location>
        <begin position="53"/>
        <end position="97"/>
    </location>
</feature>
<gene>
    <name evidence="2" type="ORF">Plec18167_004081</name>
</gene>
<reference evidence="2 3" key="1">
    <citation type="journal article" date="2024" name="IMA Fungus">
        <title>IMA Genome - F19 : A genome assembly and annotation guide to empower mycologists, including annotated draft genome sequences of Ceratocystis pirilliformis, Diaporthe australafricana, Fusarium ophioides, Paecilomyces lecythidis, and Sporothrix stenoceras.</title>
        <authorList>
            <person name="Aylward J."/>
            <person name="Wilson A.M."/>
            <person name="Visagie C.M."/>
            <person name="Spraker J."/>
            <person name="Barnes I."/>
            <person name="Buitendag C."/>
            <person name="Ceriani C."/>
            <person name="Del Mar Angel L."/>
            <person name="du Plessis D."/>
            <person name="Fuchs T."/>
            <person name="Gasser K."/>
            <person name="Kramer D."/>
            <person name="Li W."/>
            <person name="Munsamy K."/>
            <person name="Piso A."/>
            <person name="Price J.L."/>
            <person name="Sonnekus B."/>
            <person name="Thomas C."/>
            <person name="van der Nest A."/>
            <person name="van Dijk A."/>
            <person name="van Heerden A."/>
            <person name="van Vuuren N."/>
            <person name="Yilmaz N."/>
            <person name="Duong T.A."/>
            <person name="van der Merwe N.A."/>
            <person name="Wingfield M.J."/>
            <person name="Wingfield B.D."/>
        </authorList>
    </citation>
    <scope>NUCLEOTIDE SEQUENCE [LARGE SCALE GENOMIC DNA]</scope>
    <source>
        <strain evidence="2 3">CMW 18167</strain>
    </source>
</reference>
<proteinExistence type="predicted"/>
<comment type="caution">
    <text evidence="2">The sequence shown here is derived from an EMBL/GenBank/DDBJ whole genome shotgun (WGS) entry which is preliminary data.</text>
</comment>
<evidence type="ECO:0000313" key="3">
    <source>
        <dbReference type="Proteomes" id="UP001583193"/>
    </source>
</evidence>
<evidence type="ECO:0000256" key="1">
    <source>
        <dbReference type="SAM" id="MobiDB-lite"/>
    </source>
</evidence>
<protein>
    <submittedName>
        <fullName evidence="2">Uncharacterized protein</fullName>
    </submittedName>
</protein>
<organism evidence="2 3">
    <name type="scientific">Paecilomyces lecythidis</name>
    <dbReference type="NCBI Taxonomy" id="3004212"/>
    <lineage>
        <taxon>Eukaryota</taxon>
        <taxon>Fungi</taxon>
        <taxon>Dikarya</taxon>
        <taxon>Ascomycota</taxon>
        <taxon>Pezizomycotina</taxon>
        <taxon>Eurotiomycetes</taxon>
        <taxon>Eurotiomycetidae</taxon>
        <taxon>Eurotiales</taxon>
        <taxon>Thermoascaceae</taxon>
        <taxon>Paecilomyces</taxon>
    </lineage>
</organism>
<name>A0ABR3XVP4_9EURO</name>